<protein>
    <submittedName>
        <fullName evidence="2">Uncharacterized protein</fullName>
    </submittedName>
</protein>
<accession>A0A3P7RYJ1</accession>
<feature type="transmembrane region" description="Helical" evidence="1">
    <location>
        <begin position="213"/>
        <end position="235"/>
    </location>
</feature>
<dbReference type="EMBL" id="UZAE01002889">
    <property type="protein sequence ID" value="VDO00126.1"/>
    <property type="molecule type" value="Genomic_DNA"/>
</dbReference>
<dbReference type="OrthoDB" id="6275128at2759"/>
<sequence>MTNRFSYSLTLNFRERQFARKGIKYYPRCAIHAEYRRYIEHSTKVRIYTIYVILAAFLSAAMLIDFQWISTVELRYHISTLCASLIGSIYYAFYWARVTPLAVIIGLIVGVLSGIGFSAASFFISATLSNAAPLIECGAGFIVPAIATFITTSPLNEEETLDVWERTRSIDDPLQPWAEVYSKDLGIRNAHLLTEGRPRLDDVQRAFSFSSTFLNYSIAVLLVIYLAILPAMTLLSDELYVDSFQTFMFITLTWLSTAFVFLVIIPPVFAFEKARELEKEQKTDKFVTDVSENSYT</sequence>
<feature type="transmembrane region" description="Helical" evidence="1">
    <location>
        <begin position="131"/>
        <end position="150"/>
    </location>
</feature>
<feature type="transmembrane region" description="Helical" evidence="1">
    <location>
        <begin position="76"/>
        <end position="94"/>
    </location>
</feature>
<feature type="transmembrane region" description="Helical" evidence="1">
    <location>
        <begin position="101"/>
        <end position="125"/>
    </location>
</feature>
<dbReference type="Proteomes" id="UP000278807">
    <property type="component" value="Unassembled WGS sequence"/>
</dbReference>
<proteinExistence type="predicted"/>
<keyword evidence="3" id="KW-1185">Reference proteome</keyword>
<feature type="transmembrane region" description="Helical" evidence="1">
    <location>
        <begin position="247"/>
        <end position="271"/>
    </location>
</feature>
<dbReference type="InterPro" id="IPR038377">
    <property type="entry name" value="Na/Glc_symporter_sf"/>
</dbReference>
<organism evidence="2 3">
    <name type="scientific">Rodentolepis nana</name>
    <name type="common">Dwarf tapeworm</name>
    <name type="synonym">Hymenolepis nana</name>
    <dbReference type="NCBI Taxonomy" id="102285"/>
    <lineage>
        <taxon>Eukaryota</taxon>
        <taxon>Metazoa</taxon>
        <taxon>Spiralia</taxon>
        <taxon>Lophotrochozoa</taxon>
        <taxon>Platyhelminthes</taxon>
        <taxon>Cestoda</taxon>
        <taxon>Eucestoda</taxon>
        <taxon>Cyclophyllidea</taxon>
        <taxon>Hymenolepididae</taxon>
        <taxon>Rodentolepis</taxon>
    </lineage>
</organism>
<gene>
    <name evidence="2" type="ORF">HNAJ_LOCUS4266</name>
</gene>
<reference evidence="2 3" key="1">
    <citation type="submission" date="2018-11" db="EMBL/GenBank/DDBJ databases">
        <authorList>
            <consortium name="Pathogen Informatics"/>
        </authorList>
    </citation>
    <scope>NUCLEOTIDE SEQUENCE [LARGE SCALE GENOMIC DNA]</scope>
</reference>
<feature type="transmembrane region" description="Helical" evidence="1">
    <location>
        <begin position="45"/>
        <end position="64"/>
    </location>
</feature>
<evidence type="ECO:0000313" key="3">
    <source>
        <dbReference type="Proteomes" id="UP000278807"/>
    </source>
</evidence>
<dbReference type="Gene3D" id="1.20.1730.10">
    <property type="entry name" value="Sodium/glucose cotransporter"/>
    <property type="match status" value="1"/>
</dbReference>
<keyword evidence="1" id="KW-1133">Transmembrane helix</keyword>
<dbReference type="AlphaFoldDB" id="A0A3P7RYJ1"/>
<keyword evidence="1" id="KW-0812">Transmembrane</keyword>
<evidence type="ECO:0000256" key="1">
    <source>
        <dbReference type="SAM" id="Phobius"/>
    </source>
</evidence>
<evidence type="ECO:0000313" key="2">
    <source>
        <dbReference type="EMBL" id="VDO00126.1"/>
    </source>
</evidence>
<name>A0A3P7RYJ1_RODNA</name>
<keyword evidence="1" id="KW-0472">Membrane</keyword>